<proteinExistence type="predicted"/>
<protein>
    <submittedName>
        <fullName evidence="3">Transferase</fullName>
    </submittedName>
</protein>
<reference evidence="3 4" key="1">
    <citation type="submission" date="2016-11" db="EMBL/GenBank/DDBJ databases">
        <title>Draft Genome Sequences of Nine Cyanobacterial Strains from Diverse Habitats.</title>
        <authorList>
            <person name="Zhu T."/>
            <person name="Hou S."/>
            <person name="Lu X."/>
            <person name="Hess W.R."/>
        </authorList>
    </citation>
    <scope>NUCLEOTIDE SEQUENCE [LARGE SCALE GENOMIC DNA]</scope>
    <source>
        <strain evidence="3 4">IAM M-71</strain>
    </source>
</reference>
<comment type="caution">
    <text evidence="3">The sequence shown here is derived from an EMBL/GenBank/DDBJ whole genome shotgun (WGS) entry which is preliminary data.</text>
</comment>
<dbReference type="OrthoDB" id="9815592at2"/>
<dbReference type="InterPro" id="IPR018357">
    <property type="entry name" value="Hexapep_transf_CS"/>
</dbReference>
<dbReference type="InterPro" id="IPR001451">
    <property type="entry name" value="Hexapep"/>
</dbReference>
<gene>
    <name evidence="3" type="ORF">NIES2119_22455</name>
</gene>
<evidence type="ECO:0000313" key="3">
    <source>
        <dbReference type="EMBL" id="OKH33688.1"/>
    </source>
</evidence>
<dbReference type="GO" id="GO:0043886">
    <property type="term" value="F:structural constituent of carboxysome shell"/>
    <property type="evidence" value="ECO:0007669"/>
    <property type="project" value="UniProtKB-ARBA"/>
</dbReference>
<accession>A0A1U7IAW0</accession>
<dbReference type="PROSITE" id="PS00101">
    <property type="entry name" value="HEXAPEP_TRANSFERASES"/>
    <property type="match status" value="1"/>
</dbReference>
<organism evidence="3 4">
    <name type="scientific">[Phormidium ambiguum] IAM M-71</name>
    <dbReference type="NCBI Taxonomy" id="454136"/>
    <lineage>
        <taxon>Bacteria</taxon>
        <taxon>Bacillati</taxon>
        <taxon>Cyanobacteriota</taxon>
        <taxon>Cyanophyceae</taxon>
        <taxon>Oscillatoriophycideae</taxon>
        <taxon>Aerosakkonematales</taxon>
        <taxon>Aerosakkonemataceae</taxon>
        <taxon>Floridanema</taxon>
    </lineage>
</organism>
<dbReference type="PANTHER" id="PTHR23416">
    <property type="entry name" value="SIALIC ACID SYNTHASE-RELATED"/>
    <property type="match status" value="1"/>
</dbReference>
<dbReference type="EMBL" id="MRCE01000027">
    <property type="protein sequence ID" value="OKH33688.1"/>
    <property type="molecule type" value="Genomic_DNA"/>
</dbReference>
<evidence type="ECO:0000256" key="1">
    <source>
        <dbReference type="ARBA" id="ARBA00022679"/>
    </source>
</evidence>
<dbReference type="AlphaFoldDB" id="A0A1U7IAW0"/>
<sequence>MKSSSRSRLSYWKENLLVTFIGWIPLAPGRALRKLFYPYILGSLGKSVNIEPGVEFVNADCVEIGKGVKIDRYVRVRNVGRDSKISVGDWVRLNRAVDIKLHSGGSGYIEIGDYASLGPYTCLTGRQIKIGKYCLIAPHVGIFANNHVFTDPDRPIVEQGHTYKGIVIEDDCWLGSGVKVLDGVTIGRGSIIGAGAVVNKDIPPYSIAVGVPAKVIGNRKSVNKNQPNSQLVESVLSATKAEVLSQCQ</sequence>
<evidence type="ECO:0000256" key="2">
    <source>
        <dbReference type="ARBA" id="ARBA00022737"/>
    </source>
</evidence>
<dbReference type="PANTHER" id="PTHR23416:SF78">
    <property type="entry name" value="LIPOPOLYSACCHARIDE BIOSYNTHESIS O-ACETYL TRANSFERASE WBBJ-RELATED"/>
    <property type="match status" value="1"/>
</dbReference>
<evidence type="ECO:0000313" key="4">
    <source>
        <dbReference type="Proteomes" id="UP000185860"/>
    </source>
</evidence>
<dbReference type="InterPro" id="IPR011004">
    <property type="entry name" value="Trimer_LpxA-like_sf"/>
</dbReference>
<dbReference type="SUPFAM" id="SSF51161">
    <property type="entry name" value="Trimeric LpxA-like enzymes"/>
    <property type="match status" value="2"/>
</dbReference>
<keyword evidence="2" id="KW-0677">Repeat</keyword>
<dbReference type="InterPro" id="IPR051159">
    <property type="entry name" value="Hexapeptide_acetyltransf"/>
</dbReference>
<dbReference type="STRING" id="454136.NIES2119_22455"/>
<dbReference type="Pfam" id="PF00132">
    <property type="entry name" value="Hexapep"/>
    <property type="match status" value="1"/>
</dbReference>
<dbReference type="GO" id="GO:0016740">
    <property type="term" value="F:transferase activity"/>
    <property type="evidence" value="ECO:0007669"/>
    <property type="project" value="UniProtKB-KW"/>
</dbReference>
<dbReference type="Gene3D" id="2.160.10.10">
    <property type="entry name" value="Hexapeptide repeat proteins"/>
    <property type="match status" value="2"/>
</dbReference>
<dbReference type="CDD" id="cd04647">
    <property type="entry name" value="LbH_MAT_like"/>
    <property type="match status" value="1"/>
</dbReference>
<name>A0A1U7IAW0_9CYAN</name>
<keyword evidence="1 3" id="KW-0808">Transferase</keyword>
<dbReference type="GO" id="GO:0031470">
    <property type="term" value="C:carboxysome"/>
    <property type="evidence" value="ECO:0007669"/>
    <property type="project" value="UniProtKB-ARBA"/>
</dbReference>
<dbReference type="Proteomes" id="UP000185860">
    <property type="component" value="Unassembled WGS sequence"/>
</dbReference>